<comment type="caution">
    <text evidence="7">The sequence shown here is derived from an EMBL/GenBank/DDBJ whole genome shotgun (WGS) entry which is preliminary data.</text>
</comment>
<feature type="transmembrane region" description="Helical" evidence="5">
    <location>
        <begin position="173"/>
        <end position="192"/>
    </location>
</feature>
<dbReference type="GO" id="GO:0043190">
    <property type="term" value="C:ATP-binding cassette (ABC) transporter complex"/>
    <property type="evidence" value="ECO:0007669"/>
    <property type="project" value="InterPro"/>
</dbReference>
<keyword evidence="3 5" id="KW-1133">Transmembrane helix</keyword>
<dbReference type="PANTHER" id="PTHR43229:SF2">
    <property type="entry name" value="NODULATION PROTEIN J"/>
    <property type="match status" value="1"/>
</dbReference>
<evidence type="ECO:0000256" key="1">
    <source>
        <dbReference type="ARBA" id="ARBA00004141"/>
    </source>
</evidence>
<feature type="domain" description="ABC transmembrane type-2" evidence="6">
    <location>
        <begin position="20"/>
        <end position="271"/>
    </location>
</feature>
<keyword evidence="5" id="KW-1003">Cell membrane</keyword>
<proteinExistence type="inferred from homology"/>
<dbReference type="EMBL" id="MJAT01000004">
    <property type="protein sequence ID" value="OEH86432.1"/>
    <property type="molecule type" value="Genomic_DNA"/>
</dbReference>
<reference evidence="7 8" key="1">
    <citation type="submission" date="2016-09" db="EMBL/GenBank/DDBJ databases">
        <title>Desulfuribacillus arsenicus sp. nov., an obligately anaerobic, dissimilatory arsenic- and antimonate-reducing bacterium isolated from anoxic sediments.</title>
        <authorList>
            <person name="Abin C.A."/>
            <person name="Hollibaugh J.T."/>
        </authorList>
    </citation>
    <scope>NUCLEOTIDE SEQUENCE [LARGE SCALE GENOMIC DNA]</scope>
    <source>
        <strain evidence="7 8">MLFW-2</strain>
    </source>
</reference>
<gene>
    <name evidence="7" type="ORF">BHU72_13520</name>
</gene>
<dbReference type="Proteomes" id="UP000095255">
    <property type="component" value="Unassembled WGS sequence"/>
</dbReference>
<dbReference type="Pfam" id="PF01061">
    <property type="entry name" value="ABC2_membrane"/>
    <property type="match status" value="1"/>
</dbReference>
<organism evidence="7 8">
    <name type="scientific">Desulfuribacillus stibiiarsenatis</name>
    <dbReference type="NCBI Taxonomy" id="1390249"/>
    <lineage>
        <taxon>Bacteria</taxon>
        <taxon>Bacillati</taxon>
        <taxon>Bacillota</taxon>
        <taxon>Desulfuribacillia</taxon>
        <taxon>Desulfuribacillales</taxon>
        <taxon>Desulfuribacillaceae</taxon>
        <taxon>Desulfuribacillus</taxon>
    </lineage>
</organism>
<keyword evidence="5" id="KW-0813">Transport</keyword>
<evidence type="ECO:0000313" key="8">
    <source>
        <dbReference type="Proteomes" id="UP000095255"/>
    </source>
</evidence>
<keyword evidence="8" id="KW-1185">Reference proteome</keyword>
<dbReference type="PROSITE" id="PS51012">
    <property type="entry name" value="ABC_TM2"/>
    <property type="match status" value="1"/>
</dbReference>
<evidence type="ECO:0000259" key="6">
    <source>
        <dbReference type="PROSITE" id="PS51012"/>
    </source>
</evidence>
<comment type="subcellular location">
    <subcellularLocation>
        <location evidence="5">Cell membrane</location>
        <topology evidence="5">Multi-pass membrane protein</topology>
    </subcellularLocation>
    <subcellularLocation>
        <location evidence="1">Membrane</location>
        <topology evidence="1">Multi-pass membrane protein</topology>
    </subcellularLocation>
</comment>
<dbReference type="AlphaFoldDB" id="A0A1E5L8E9"/>
<sequence>MEAIYGIWYRDVIKFLRDKPRLFGALAMSFLFLIVFGSGLGGAMRSMMAVGGSTVTFDYAQYMFPGILAVTILNTSIFSALSVVQDKEYGYFKEILVSPIPRVFIVLGKGLGGTTVAVMQSLVMFIFAPLIGLKVTLLMVLQIIPVMFLLALTLSGVGLFLASTIQSSTGFQVIVQLLIFPMLFMSGAFFPLTGLPRWLELAVIFNPLTYAVDVFKKIILQLDQMPRELVEAMGLELQVFGYTVSIWQEIAMIVIVGIVFISLATRNFVRNT</sequence>
<protein>
    <recommendedName>
        <fullName evidence="5">Transport permease protein</fullName>
    </recommendedName>
</protein>
<evidence type="ECO:0000256" key="4">
    <source>
        <dbReference type="ARBA" id="ARBA00023136"/>
    </source>
</evidence>
<name>A0A1E5L8E9_9FIRM</name>
<comment type="similarity">
    <text evidence="5">Belongs to the ABC-2 integral membrane protein family.</text>
</comment>
<dbReference type="PIRSF" id="PIRSF006648">
    <property type="entry name" value="DrrB"/>
    <property type="match status" value="1"/>
</dbReference>
<dbReference type="PANTHER" id="PTHR43229">
    <property type="entry name" value="NODULATION PROTEIN J"/>
    <property type="match status" value="1"/>
</dbReference>
<feature type="transmembrane region" description="Helical" evidence="5">
    <location>
        <begin position="137"/>
        <end position="161"/>
    </location>
</feature>
<dbReference type="InterPro" id="IPR051784">
    <property type="entry name" value="Nod_factor_ABC_transporter"/>
</dbReference>
<feature type="transmembrane region" description="Helical" evidence="5">
    <location>
        <begin position="250"/>
        <end position="269"/>
    </location>
</feature>
<keyword evidence="2 5" id="KW-0812">Transmembrane</keyword>
<feature type="transmembrane region" description="Helical" evidence="5">
    <location>
        <begin position="21"/>
        <end position="42"/>
    </location>
</feature>
<evidence type="ECO:0000256" key="5">
    <source>
        <dbReference type="RuleBase" id="RU361157"/>
    </source>
</evidence>
<dbReference type="InterPro" id="IPR013525">
    <property type="entry name" value="ABC2_TM"/>
</dbReference>
<evidence type="ECO:0000256" key="2">
    <source>
        <dbReference type="ARBA" id="ARBA00022692"/>
    </source>
</evidence>
<dbReference type="GO" id="GO:0140359">
    <property type="term" value="F:ABC-type transporter activity"/>
    <property type="evidence" value="ECO:0007669"/>
    <property type="project" value="InterPro"/>
</dbReference>
<accession>A0A1E5L8E9</accession>
<feature type="transmembrane region" description="Helical" evidence="5">
    <location>
        <begin position="62"/>
        <end position="84"/>
    </location>
</feature>
<dbReference type="STRING" id="1390249.BHU72_13520"/>
<dbReference type="RefSeq" id="WP_069701219.1">
    <property type="nucleotide sequence ID" value="NZ_MJAT01000004.1"/>
</dbReference>
<dbReference type="PRINTS" id="PR00164">
    <property type="entry name" value="ABC2TRNSPORT"/>
</dbReference>
<feature type="transmembrane region" description="Helical" evidence="5">
    <location>
        <begin position="104"/>
        <end position="131"/>
    </location>
</feature>
<dbReference type="InterPro" id="IPR000412">
    <property type="entry name" value="ABC_2_transport"/>
</dbReference>
<evidence type="ECO:0000256" key="3">
    <source>
        <dbReference type="ARBA" id="ARBA00022989"/>
    </source>
</evidence>
<keyword evidence="4 5" id="KW-0472">Membrane</keyword>
<evidence type="ECO:0000313" key="7">
    <source>
        <dbReference type="EMBL" id="OEH86432.1"/>
    </source>
</evidence>
<dbReference type="InterPro" id="IPR047817">
    <property type="entry name" value="ABC2_TM_bact-type"/>
</dbReference>